<gene>
    <name evidence="8" type="ORF">ALECFALPRED_003474</name>
</gene>
<evidence type="ECO:0000256" key="6">
    <source>
        <dbReference type="SAM" id="Phobius"/>
    </source>
</evidence>
<evidence type="ECO:0000256" key="2">
    <source>
        <dbReference type="ARBA" id="ARBA00022692"/>
    </source>
</evidence>
<comment type="similarity">
    <text evidence="5">Belongs to the SAT4 family.</text>
</comment>
<evidence type="ECO:0000256" key="1">
    <source>
        <dbReference type="ARBA" id="ARBA00004141"/>
    </source>
</evidence>
<feature type="domain" description="Rhodopsin" evidence="7">
    <location>
        <begin position="3"/>
        <end position="203"/>
    </location>
</feature>
<evidence type="ECO:0000313" key="9">
    <source>
        <dbReference type="Proteomes" id="UP000664203"/>
    </source>
</evidence>
<keyword evidence="4 6" id="KW-0472">Membrane</keyword>
<feature type="transmembrane region" description="Helical" evidence="6">
    <location>
        <begin position="172"/>
        <end position="195"/>
    </location>
</feature>
<evidence type="ECO:0000256" key="3">
    <source>
        <dbReference type="ARBA" id="ARBA00022989"/>
    </source>
</evidence>
<feature type="transmembrane region" description="Helical" evidence="6">
    <location>
        <begin position="28"/>
        <end position="53"/>
    </location>
</feature>
<evidence type="ECO:0000256" key="5">
    <source>
        <dbReference type="ARBA" id="ARBA00038359"/>
    </source>
</evidence>
<dbReference type="InterPro" id="IPR052337">
    <property type="entry name" value="SAT4-like"/>
</dbReference>
<evidence type="ECO:0000259" key="7">
    <source>
        <dbReference type="Pfam" id="PF20684"/>
    </source>
</evidence>
<dbReference type="Pfam" id="PF20684">
    <property type="entry name" value="Fung_rhodopsin"/>
    <property type="match status" value="1"/>
</dbReference>
<dbReference type="Proteomes" id="UP000664203">
    <property type="component" value="Unassembled WGS sequence"/>
</dbReference>
<sequence length="295" mass="32118">MQVVTLMTLKLAFLFFYRRIFRGRAFNIASWTLIGIVVAWAVSFFIAILAACGTSIRANFQTLGTLKAKCVDTFDVLVCLAVFDVVVDLAIMILPIPLVMSTRQNSDLKLLTAKYPGLGIANADKAEDSSHKYVPGRAIACGTTRMAIFAEILGPSLFSKSDVAGVSTSDSIGIISILMFWGMLEMGVAMVAVCLPTLRPLFHDFSPESIKDRLLSVLSLSSRGKSYRSFPEHQGERAESETSLAAAKSSVYAAHVNQHQAYAMGPIVAQQEGNEQMPNGEVWVNRNLTQTVEAV</sequence>
<dbReference type="EMBL" id="CAJPDR010000215">
    <property type="protein sequence ID" value="CAF9926561.1"/>
    <property type="molecule type" value="Genomic_DNA"/>
</dbReference>
<dbReference type="InterPro" id="IPR049326">
    <property type="entry name" value="Rhodopsin_dom_fungi"/>
</dbReference>
<keyword evidence="9" id="KW-1185">Reference proteome</keyword>
<name>A0A8H3FIG4_9LECA</name>
<evidence type="ECO:0000256" key="4">
    <source>
        <dbReference type="ARBA" id="ARBA00023136"/>
    </source>
</evidence>
<keyword evidence="2 6" id="KW-0812">Transmembrane</keyword>
<dbReference type="OrthoDB" id="5393606at2759"/>
<evidence type="ECO:0000313" key="8">
    <source>
        <dbReference type="EMBL" id="CAF9926561.1"/>
    </source>
</evidence>
<comment type="caution">
    <text evidence="8">The sequence shown here is derived from an EMBL/GenBank/DDBJ whole genome shotgun (WGS) entry which is preliminary data.</text>
</comment>
<dbReference type="PANTHER" id="PTHR33048">
    <property type="entry name" value="PTH11-LIKE INTEGRAL MEMBRANE PROTEIN (AFU_ORTHOLOGUE AFUA_5G11245)"/>
    <property type="match status" value="1"/>
</dbReference>
<organism evidence="8 9">
    <name type="scientific">Alectoria fallacina</name>
    <dbReference type="NCBI Taxonomy" id="1903189"/>
    <lineage>
        <taxon>Eukaryota</taxon>
        <taxon>Fungi</taxon>
        <taxon>Dikarya</taxon>
        <taxon>Ascomycota</taxon>
        <taxon>Pezizomycotina</taxon>
        <taxon>Lecanoromycetes</taxon>
        <taxon>OSLEUM clade</taxon>
        <taxon>Lecanoromycetidae</taxon>
        <taxon>Lecanorales</taxon>
        <taxon>Lecanorineae</taxon>
        <taxon>Parmeliaceae</taxon>
        <taxon>Alectoria</taxon>
    </lineage>
</organism>
<reference evidence="8" key="1">
    <citation type="submission" date="2021-03" db="EMBL/GenBank/DDBJ databases">
        <authorList>
            <person name="Tagirdzhanova G."/>
        </authorList>
    </citation>
    <scope>NUCLEOTIDE SEQUENCE</scope>
</reference>
<dbReference type="PANTHER" id="PTHR33048:SF134">
    <property type="entry name" value="INTEGRAL MEMBRANE PROTEIN"/>
    <property type="match status" value="1"/>
</dbReference>
<proteinExistence type="inferred from homology"/>
<dbReference type="AlphaFoldDB" id="A0A8H3FIG4"/>
<accession>A0A8H3FIG4</accession>
<comment type="subcellular location">
    <subcellularLocation>
        <location evidence="1">Membrane</location>
        <topology evidence="1">Multi-pass membrane protein</topology>
    </subcellularLocation>
</comment>
<keyword evidence="3 6" id="KW-1133">Transmembrane helix</keyword>
<protein>
    <recommendedName>
        <fullName evidence="7">Rhodopsin domain-containing protein</fullName>
    </recommendedName>
</protein>
<dbReference type="GO" id="GO:0016020">
    <property type="term" value="C:membrane"/>
    <property type="evidence" value="ECO:0007669"/>
    <property type="project" value="UniProtKB-SubCell"/>
</dbReference>
<feature type="transmembrane region" description="Helical" evidence="6">
    <location>
        <begin position="74"/>
        <end position="100"/>
    </location>
</feature>